<feature type="transmembrane region" description="Helical" evidence="12">
    <location>
        <begin position="101"/>
        <end position="122"/>
    </location>
</feature>
<dbReference type="Pfam" id="PF00876">
    <property type="entry name" value="Innexin"/>
    <property type="match status" value="1"/>
</dbReference>
<keyword evidence="7" id="KW-0965">Cell junction</keyword>
<dbReference type="InterPro" id="IPR000990">
    <property type="entry name" value="Innexin"/>
</dbReference>
<dbReference type="GO" id="GO:0007602">
    <property type="term" value="P:phototransduction"/>
    <property type="evidence" value="ECO:0007669"/>
    <property type="project" value="TreeGrafter"/>
</dbReference>
<dbReference type="PANTHER" id="PTHR11893:SF41">
    <property type="entry name" value="INNEXIN INX2"/>
    <property type="match status" value="1"/>
</dbReference>
<dbReference type="PANTHER" id="PTHR11893">
    <property type="entry name" value="INNEXIN"/>
    <property type="match status" value="1"/>
</dbReference>
<dbReference type="PROSITE" id="PS51013">
    <property type="entry name" value="PANNEXIN"/>
    <property type="match status" value="1"/>
</dbReference>
<comment type="caution">
    <text evidence="13">The sequence shown here is derived from an EMBL/GenBank/DDBJ whole genome shotgun (WGS) entry which is preliminary data.</text>
</comment>
<gene>
    <name evidence="13" type="primary">inx1</name>
    <name evidence="12" type="synonym">inx</name>
    <name evidence="13" type="ORF">NPIL_11891</name>
</gene>
<accession>A0A8X6NK91</accession>
<feature type="transmembrane region" description="Helical" evidence="12">
    <location>
        <begin position="163"/>
        <end position="185"/>
    </location>
</feature>
<dbReference type="OrthoDB" id="6424397at2759"/>
<evidence type="ECO:0000256" key="4">
    <source>
        <dbReference type="ARBA" id="ARBA00022475"/>
    </source>
</evidence>
<evidence type="ECO:0000256" key="9">
    <source>
        <dbReference type="ARBA" id="ARBA00023065"/>
    </source>
</evidence>
<evidence type="ECO:0000313" key="13">
    <source>
        <dbReference type="EMBL" id="GFT19231.1"/>
    </source>
</evidence>
<keyword evidence="8 12" id="KW-1133">Transmembrane helix</keyword>
<keyword evidence="5 12" id="KW-0812">Transmembrane</keyword>
<dbReference type="GO" id="GO:0034220">
    <property type="term" value="P:monoatomic ion transmembrane transport"/>
    <property type="evidence" value="ECO:0007669"/>
    <property type="project" value="UniProtKB-KW"/>
</dbReference>
<name>A0A8X6NK91_NEPPI</name>
<evidence type="ECO:0000256" key="10">
    <source>
        <dbReference type="ARBA" id="ARBA00023136"/>
    </source>
</evidence>
<keyword evidence="3 12" id="KW-0813">Transport</keyword>
<dbReference type="GO" id="GO:0005886">
    <property type="term" value="C:plasma membrane"/>
    <property type="evidence" value="ECO:0007669"/>
    <property type="project" value="UniProtKB-SubCell"/>
</dbReference>
<dbReference type="AlphaFoldDB" id="A0A8X6NK91"/>
<dbReference type="EMBL" id="BMAW01105433">
    <property type="protein sequence ID" value="GFT19231.1"/>
    <property type="molecule type" value="Genomic_DNA"/>
</dbReference>
<keyword evidence="14" id="KW-1185">Reference proteome</keyword>
<evidence type="ECO:0000256" key="6">
    <source>
        <dbReference type="ARBA" id="ARBA00022868"/>
    </source>
</evidence>
<feature type="transmembrane region" description="Helical" evidence="12">
    <location>
        <begin position="253"/>
        <end position="274"/>
    </location>
</feature>
<dbReference type="GO" id="GO:0005243">
    <property type="term" value="F:gap junction channel activity"/>
    <property type="evidence" value="ECO:0007669"/>
    <property type="project" value="TreeGrafter"/>
</dbReference>
<keyword evidence="10 12" id="KW-0472">Membrane</keyword>
<comment type="subcellular location">
    <subcellularLocation>
        <location evidence="1">Cell junction</location>
        <location evidence="1">Gap junction</location>
    </subcellularLocation>
    <subcellularLocation>
        <location evidence="2 12">Cell membrane</location>
        <topology evidence="2 12">Multi-pass membrane protein</topology>
    </subcellularLocation>
</comment>
<comment type="function">
    <text evidence="12">Structural component of the gap junctions.</text>
</comment>
<keyword evidence="4" id="KW-1003">Cell membrane</keyword>
<evidence type="ECO:0000256" key="8">
    <source>
        <dbReference type="ARBA" id="ARBA00022989"/>
    </source>
</evidence>
<dbReference type="GO" id="GO:0005921">
    <property type="term" value="C:gap junction"/>
    <property type="evidence" value="ECO:0007669"/>
    <property type="project" value="UniProtKB-SubCell"/>
</dbReference>
<evidence type="ECO:0000256" key="7">
    <source>
        <dbReference type="ARBA" id="ARBA00022949"/>
    </source>
</evidence>
<evidence type="ECO:0000256" key="12">
    <source>
        <dbReference type="RuleBase" id="RU010713"/>
    </source>
</evidence>
<evidence type="ECO:0000256" key="2">
    <source>
        <dbReference type="ARBA" id="ARBA00004651"/>
    </source>
</evidence>
<proteinExistence type="inferred from homology"/>
<evidence type="ECO:0000256" key="3">
    <source>
        <dbReference type="ARBA" id="ARBA00022448"/>
    </source>
</evidence>
<keyword evidence="6" id="KW-0303">Gap junction</keyword>
<feature type="transmembrane region" description="Helical" evidence="12">
    <location>
        <begin position="12"/>
        <end position="34"/>
    </location>
</feature>
<dbReference type="Proteomes" id="UP000887013">
    <property type="component" value="Unassembled WGS sequence"/>
</dbReference>
<sequence>MTKTSKVIINNLVFGMHYALTLLFYIILILVVSFNQIYEEIVRSQDGDTPSKYLDDICLKFRTCSHDKVFTKFQNEKKFISPTNKYPSYSNAPVFNADDDWLLFILIVEAIVFYIPKCFWNFKEYGRTKKLMSFLSNTNRVKTENVKQLVKSLIADTNKNKTLFTSCFVAEILNAVNVTASLFILEHFLSRSPSSNGIDVIECGEINSCVIWRLCCSSNKTPLHKCCFRTVKETEAMAFLPINILYENVCGFFSYWLIILAVLSYLVIAYRILLIHSPQLRVEILKILSKTTESADLDVIMKMFGIGDWFLIYLLSKNVDPETFSDVISNLVKIVDVKLDDSVP</sequence>
<keyword evidence="11 12" id="KW-0407">Ion channel</keyword>
<protein>
    <recommendedName>
        <fullName evidence="12">Innexin</fullName>
    </recommendedName>
</protein>
<evidence type="ECO:0000256" key="5">
    <source>
        <dbReference type="ARBA" id="ARBA00022692"/>
    </source>
</evidence>
<reference evidence="13" key="1">
    <citation type="submission" date="2020-08" db="EMBL/GenBank/DDBJ databases">
        <title>Multicomponent nature underlies the extraordinary mechanical properties of spider dragline silk.</title>
        <authorList>
            <person name="Kono N."/>
            <person name="Nakamura H."/>
            <person name="Mori M."/>
            <person name="Yoshida Y."/>
            <person name="Ohtoshi R."/>
            <person name="Malay A.D."/>
            <person name="Moran D.A.P."/>
            <person name="Tomita M."/>
            <person name="Numata K."/>
            <person name="Arakawa K."/>
        </authorList>
    </citation>
    <scope>NUCLEOTIDE SEQUENCE</scope>
</reference>
<evidence type="ECO:0000256" key="11">
    <source>
        <dbReference type="ARBA" id="ARBA00023303"/>
    </source>
</evidence>
<evidence type="ECO:0000256" key="1">
    <source>
        <dbReference type="ARBA" id="ARBA00004610"/>
    </source>
</evidence>
<comment type="similarity">
    <text evidence="12">Belongs to the pannexin family.</text>
</comment>
<organism evidence="13 14">
    <name type="scientific">Nephila pilipes</name>
    <name type="common">Giant wood spider</name>
    <name type="synonym">Nephila maculata</name>
    <dbReference type="NCBI Taxonomy" id="299642"/>
    <lineage>
        <taxon>Eukaryota</taxon>
        <taxon>Metazoa</taxon>
        <taxon>Ecdysozoa</taxon>
        <taxon>Arthropoda</taxon>
        <taxon>Chelicerata</taxon>
        <taxon>Arachnida</taxon>
        <taxon>Araneae</taxon>
        <taxon>Araneomorphae</taxon>
        <taxon>Entelegynae</taxon>
        <taxon>Araneoidea</taxon>
        <taxon>Nephilidae</taxon>
        <taxon>Nephila</taxon>
    </lineage>
</organism>
<keyword evidence="9 12" id="KW-0406">Ion transport</keyword>
<evidence type="ECO:0000313" key="14">
    <source>
        <dbReference type="Proteomes" id="UP000887013"/>
    </source>
</evidence>